<comment type="subcellular location">
    <subcellularLocation>
        <location evidence="2">Cell membrane</location>
        <topology evidence="2">Peripheral membrane protein</topology>
        <orientation evidence="2">Cytoplasmic side</orientation>
    </subcellularLocation>
    <subcellularLocation>
        <location evidence="3">Cytoplasm</location>
    </subcellularLocation>
    <subcellularLocation>
        <location evidence="1">Golgi apparatus membrane</location>
        <topology evidence="1">Peripheral membrane protein</topology>
        <orientation evidence="1">Cytoplasmic side</orientation>
    </subcellularLocation>
</comment>
<dbReference type="PANTHER" id="PTHR13250:SF1">
    <property type="entry name" value="PROGRAMMED CELL DEATH PROTEIN 10"/>
    <property type="match status" value="1"/>
</dbReference>
<dbReference type="CTD" id="11235"/>
<name>A0A8B7YJR6_ACAPL</name>
<dbReference type="AlphaFoldDB" id="A0A8B7YJR6"/>
<dbReference type="InterPro" id="IPR009652">
    <property type="entry name" value="PDCD10"/>
</dbReference>
<feature type="domain" description="Programmed cell death protein 10 dimerisation" evidence="12">
    <location>
        <begin position="10"/>
        <end position="65"/>
    </location>
</feature>
<dbReference type="Pfam" id="PF06840">
    <property type="entry name" value="PDC10_C"/>
    <property type="match status" value="1"/>
</dbReference>
<keyword evidence="9" id="KW-0333">Golgi apparatus</keyword>
<dbReference type="GO" id="GO:0090443">
    <property type="term" value="C:FAR/SIN/STRIPAK complex"/>
    <property type="evidence" value="ECO:0007669"/>
    <property type="project" value="TreeGrafter"/>
</dbReference>
<dbReference type="GO" id="GO:1903358">
    <property type="term" value="P:regulation of Golgi organization"/>
    <property type="evidence" value="ECO:0007669"/>
    <property type="project" value="TreeGrafter"/>
</dbReference>
<evidence type="ECO:0000256" key="8">
    <source>
        <dbReference type="ARBA" id="ARBA00022703"/>
    </source>
</evidence>
<dbReference type="KEGG" id="aplc:110980805"/>
<dbReference type="GO" id="GO:0000139">
    <property type="term" value="C:Golgi membrane"/>
    <property type="evidence" value="ECO:0007669"/>
    <property type="project" value="UniProtKB-SubCell"/>
</dbReference>
<evidence type="ECO:0000256" key="11">
    <source>
        <dbReference type="SAM" id="Coils"/>
    </source>
</evidence>
<evidence type="ECO:0000259" key="12">
    <source>
        <dbReference type="Pfam" id="PF20929"/>
    </source>
</evidence>
<evidence type="ECO:0000256" key="2">
    <source>
        <dbReference type="ARBA" id="ARBA00004413"/>
    </source>
</evidence>
<dbReference type="RefSeq" id="XP_022093489.1">
    <property type="nucleotide sequence ID" value="XM_022237797.1"/>
</dbReference>
<accession>A0A8B7YJR6</accession>
<keyword evidence="5" id="KW-1003">Cell membrane</keyword>
<reference evidence="14" key="1">
    <citation type="submission" date="2025-08" db="UniProtKB">
        <authorList>
            <consortium name="RefSeq"/>
        </authorList>
    </citation>
    <scope>IDENTIFICATION</scope>
</reference>
<dbReference type="Gene3D" id="1.20.120.330">
    <property type="entry name" value="Nucleotidyltransferases domain 2"/>
    <property type="match status" value="1"/>
</dbReference>
<proteinExistence type="inferred from homology"/>
<evidence type="ECO:0000313" key="13">
    <source>
        <dbReference type="Proteomes" id="UP000694845"/>
    </source>
</evidence>
<dbReference type="PANTHER" id="PTHR13250">
    <property type="entry name" value="TF-1 CELL APOPTOSIS RELATED PROTEIN-15"/>
    <property type="match status" value="1"/>
</dbReference>
<dbReference type="Proteomes" id="UP000694845">
    <property type="component" value="Unplaced"/>
</dbReference>
<dbReference type="GO" id="GO:0019901">
    <property type="term" value="F:protein kinase binding"/>
    <property type="evidence" value="ECO:0007669"/>
    <property type="project" value="TreeGrafter"/>
</dbReference>
<evidence type="ECO:0000313" key="14">
    <source>
        <dbReference type="RefSeq" id="XP_022093489.1"/>
    </source>
</evidence>
<dbReference type="GeneID" id="110980805"/>
<dbReference type="GO" id="GO:0005886">
    <property type="term" value="C:plasma membrane"/>
    <property type="evidence" value="ECO:0007669"/>
    <property type="project" value="UniProtKB-SubCell"/>
</dbReference>
<evidence type="ECO:0000256" key="9">
    <source>
        <dbReference type="ARBA" id="ARBA00023034"/>
    </source>
</evidence>
<keyword evidence="7" id="KW-0037">Angiogenesis</keyword>
<evidence type="ECO:0000256" key="3">
    <source>
        <dbReference type="ARBA" id="ARBA00004496"/>
    </source>
</evidence>
<dbReference type="InterPro" id="IPR048288">
    <property type="entry name" value="PDCD10_N"/>
</dbReference>
<dbReference type="Pfam" id="PF20929">
    <property type="entry name" value="PDCD10_N"/>
    <property type="match status" value="1"/>
</dbReference>
<sequence>MTMEDDNDASSLESFALHVVLFPILDELEKIDLSAAQTLRAAFEKAEKQNPGISHDIISGVLESRSAGVALNTECMLKLAALDSEEYTLRRKEDVFEKLNEQARELKKILARLPDEIGDRPKFLQTIKDIASGIKDLLEALNRLIKKHGAGRLKDRKSVLDAHKKEFINSSKNFSDTLKIYFRDGHINNVYKSANKLVNDTNTILKMLKSVGN</sequence>
<dbReference type="SUPFAM" id="SSF47661">
    <property type="entry name" value="t-snare proteins"/>
    <property type="match status" value="1"/>
</dbReference>
<evidence type="ECO:0000256" key="7">
    <source>
        <dbReference type="ARBA" id="ARBA00022657"/>
    </source>
</evidence>
<keyword evidence="10" id="KW-0472">Membrane</keyword>
<dbReference type="GO" id="GO:0006915">
    <property type="term" value="P:apoptotic process"/>
    <property type="evidence" value="ECO:0007669"/>
    <property type="project" value="UniProtKB-KW"/>
</dbReference>
<dbReference type="Gene3D" id="1.10.12.70">
    <property type="match status" value="1"/>
</dbReference>
<evidence type="ECO:0000256" key="6">
    <source>
        <dbReference type="ARBA" id="ARBA00022490"/>
    </source>
</evidence>
<keyword evidence="6" id="KW-0963">Cytoplasm</keyword>
<evidence type="ECO:0000256" key="1">
    <source>
        <dbReference type="ARBA" id="ARBA00004255"/>
    </source>
</evidence>
<protein>
    <submittedName>
        <fullName evidence="14">Programmed cell death protein 10-A-like</fullName>
    </submittedName>
</protein>
<keyword evidence="11" id="KW-0175">Coiled coil</keyword>
<feature type="coiled-coil region" evidence="11">
    <location>
        <begin position="82"/>
        <end position="116"/>
    </location>
</feature>
<comment type="similarity">
    <text evidence="4">Belongs to the PDCD10 family.</text>
</comment>
<keyword evidence="13" id="KW-1185">Reference proteome</keyword>
<gene>
    <name evidence="14" type="primary">LOC110980805</name>
</gene>
<dbReference type="OrthoDB" id="6017654at2759"/>
<dbReference type="GO" id="GO:0016192">
    <property type="term" value="P:vesicle-mediated transport"/>
    <property type="evidence" value="ECO:0007669"/>
    <property type="project" value="InterPro"/>
</dbReference>
<evidence type="ECO:0000256" key="4">
    <source>
        <dbReference type="ARBA" id="ARBA00009181"/>
    </source>
</evidence>
<evidence type="ECO:0000256" key="10">
    <source>
        <dbReference type="ARBA" id="ARBA00023136"/>
    </source>
</evidence>
<dbReference type="InterPro" id="IPR046409">
    <property type="entry name" value="PDC10_dimerisation_sf"/>
</dbReference>
<dbReference type="OMA" id="HVVLFPI"/>
<evidence type="ECO:0000256" key="5">
    <source>
        <dbReference type="ARBA" id="ARBA00022475"/>
    </source>
</evidence>
<keyword evidence="8" id="KW-0053">Apoptosis</keyword>
<organism evidence="13 14">
    <name type="scientific">Acanthaster planci</name>
    <name type="common">Crown-of-thorns starfish</name>
    <dbReference type="NCBI Taxonomy" id="133434"/>
    <lineage>
        <taxon>Eukaryota</taxon>
        <taxon>Metazoa</taxon>
        <taxon>Echinodermata</taxon>
        <taxon>Eleutherozoa</taxon>
        <taxon>Asterozoa</taxon>
        <taxon>Asteroidea</taxon>
        <taxon>Valvatacea</taxon>
        <taxon>Valvatida</taxon>
        <taxon>Acanthasteridae</taxon>
        <taxon>Acanthaster</taxon>
    </lineage>
</organism>
<dbReference type="InterPro" id="IPR010989">
    <property type="entry name" value="SNARE"/>
</dbReference>